<reference evidence="1 2" key="1">
    <citation type="journal article" date="2018" name="Nat. Biotechnol.">
        <title>A standardized bacterial taxonomy based on genome phylogeny substantially revises the tree of life.</title>
        <authorList>
            <person name="Parks D.H."/>
            <person name="Chuvochina M."/>
            <person name="Waite D.W."/>
            <person name="Rinke C."/>
            <person name="Skarshewski A."/>
            <person name="Chaumeil P.A."/>
            <person name="Hugenholtz P."/>
        </authorList>
    </citation>
    <scope>NUCLEOTIDE SEQUENCE [LARGE SCALE GENOMIC DNA]</scope>
    <source>
        <strain evidence="1">UBA11482</strain>
    </source>
</reference>
<protein>
    <submittedName>
        <fullName evidence="1">MBL fold metallo-hydrolase</fullName>
    </submittedName>
</protein>
<dbReference type="RefSeq" id="WP_009317872.1">
    <property type="nucleotide sequence ID" value="NZ_CABKQP010000002.1"/>
</dbReference>
<dbReference type="PANTHER" id="PTHR42967">
    <property type="entry name" value="METAL DEPENDENT HYDROLASE"/>
    <property type="match status" value="1"/>
</dbReference>
<proteinExistence type="predicted"/>
<dbReference type="Proteomes" id="UP000262954">
    <property type="component" value="Unassembled WGS sequence"/>
</dbReference>
<keyword evidence="1" id="KW-0378">Hydrolase</keyword>
<dbReference type="AlphaFoldDB" id="A0A316R3X4"/>
<organism evidence="1 2">
    <name type="scientific">Coprobacter fastidiosus</name>
    <dbReference type="NCBI Taxonomy" id="1099853"/>
    <lineage>
        <taxon>Bacteria</taxon>
        <taxon>Pseudomonadati</taxon>
        <taxon>Bacteroidota</taxon>
        <taxon>Bacteroidia</taxon>
        <taxon>Bacteroidales</taxon>
        <taxon>Barnesiellaceae</taxon>
        <taxon>Coprobacter</taxon>
    </lineage>
</organism>
<dbReference type="GO" id="GO:0016787">
    <property type="term" value="F:hydrolase activity"/>
    <property type="evidence" value="ECO:0007669"/>
    <property type="project" value="UniProtKB-KW"/>
</dbReference>
<comment type="caution">
    <text evidence="1">The sequence shown here is derived from an EMBL/GenBank/DDBJ whole genome shotgun (WGS) entry which is preliminary data.</text>
</comment>
<name>A0A316R3X4_9BACT</name>
<evidence type="ECO:0000313" key="2">
    <source>
        <dbReference type="Proteomes" id="UP000262954"/>
    </source>
</evidence>
<dbReference type="SUPFAM" id="SSF56281">
    <property type="entry name" value="Metallo-hydrolase/oxidoreductase"/>
    <property type="match status" value="1"/>
</dbReference>
<dbReference type="InterPro" id="IPR036866">
    <property type="entry name" value="RibonucZ/Hydroxyglut_hydro"/>
</dbReference>
<dbReference type="PANTHER" id="PTHR42967:SF1">
    <property type="entry name" value="MBL FOLD METALLO-HYDROLASE"/>
    <property type="match status" value="1"/>
</dbReference>
<dbReference type="Gene3D" id="3.60.15.10">
    <property type="entry name" value="Ribonuclease Z/Hydroxyacylglutathione hydrolase-like"/>
    <property type="match status" value="1"/>
</dbReference>
<dbReference type="EMBL" id="DNWC01000009">
    <property type="protein sequence ID" value="HBJ07461.1"/>
    <property type="molecule type" value="Genomic_DNA"/>
</dbReference>
<gene>
    <name evidence="1" type="ORF">DDY73_00505</name>
</gene>
<dbReference type="Pfam" id="PF13483">
    <property type="entry name" value="Lactamase_B_3"/>
    <property type="match status" value="1"/>
</dbReference>
<evidence type="ECO:0000313" key="1">
    <source>
        <dbReference type="EMBL" id="HBJ07461.1"/>
    </source>
</evidence>
<sequence>MRLTYIYHSGFAIEGENFTIIIDYYRDSDGENDGIVHDSLLHRAGKLYVLSTHSHSDHFNPEILKWKQHRPDIQYIFSRDILEDRHVRFDGAVYLSPSELYHDNTLCIQAFGSTDVGCSFLIEVAGKLIFHAGDLNNWHWKEESTMEESAEYEAAYLHELEILARVTNRFDLVMFPIDPRLGREYMLGAEQFVCRFAVGCFAPMHFHDQYEKAAAFRSFAEKNGSLFIGWSFPGETVELPDY</sequence>
<accession>A0A316R3X4</accession>